<gene>
    <name evidence="1" type="ORF">B5D82_07150</name>
</gene>
<keyword evidence="2" id="KW-1185">Reference proteome</keyword>
<organism evidence="1 2">
    <name type="scientific">Cognaticolwellia beringensis</name>
    <dbReference type="NCBI Taxonomy" id="1967665"/>
    <lineage>
        <taxon>Bacteria</taxon>
        <taxon>Pseudomonadati</taxon>
        <taxon>Pseudomonadota</taxon>
        <taxon>Gammaproteobacteria</taxon>
        <taxon>Alteromonadales</taxon>
        <taxon>Colwelliaceae</taxon>
        <taxon>Cognaticolwellia</taxon>
    </lineage>
</organism>
<evidence type="ECO:0000313" key="2">
    <source>
        <dbReference type="Proteomes" id="UP000202259"/>
    </source>
</evidence>
<dbReference type="RefSeq" id="WP_081150290.1">
    <property type="nucleotide sequence ID" value="NZ_CP020465.1"/>
</dbReference>
<dbReference type="Proteomes" id="UP000202259">
    <property type="component" value="Chromosome"/>
</dbReference>
<dbReference type="EMBL" id="CP020465">
    <property type="protein sequence ID" value="ASP47551.1"/>
    <property type="molecule type" value="Genomic_DNA"/>
</dbReference>
<dbReference type="OrthoDB" id="6227217at2"/>
<accession>A0A222G6W7</accession>
<protein>
    <submittedName>
        <fullName evidence="1">Uncharacterized protein</fullName>
    </submittedName>
</protein>
<proteinExistence type="predicted"/>
<dbReference type="AlphaFoldDB" id="A0A222G6W7"/>
<dbReference type="KEGG" id="cber:B5D82_07150"/>
<name>A0A222G6W7_9GAMM</name>
<sequence length="118" mass="13908">MKKLLIVIVVGAIYFHFYPNEKLNSWVFEQKEFVLSYFSDATDTKVRLKSDKIYQDLAKDFGQFNSQEKAYVAEITSSREKVKRFNEQYCKSKKQTPKLHRDNLAKVCHTIGKYSNLL</sequence>
<evidence type="ECO:0000313" key="1">
    <source>
        <dbReference type="EMBL" id="ASP47551.1"/>
    </source>
</evidence>
<reference evidence="1 2" key="1">
    <citation type="submission" date="2017-08" db="EMBL/GenBank/DDBJ databases">
        <title>Complete genome of Colwellia sp. NB097-1, a psychrophile bacterium ioslated from Bering Sea.</title>
        <authorList>
            <person name="Chen X."/>
        </authorList>
    </citation>
    <scope>NUCLEOTIDE SEQUENCE [LARGE SCALE GENOMIC DNA]</scope>
    <source>
        <strain evidence="1 2">NB097-1</strain>
    </source>
</reference>